<dbReference type="Gene3D" id="1.20.58.320">
    <property type="entry name" value="TPR-like"/>
    <property type="match status" value="1"/>
</dbReference>
<dbReference type="AlphaFoldDB" id="A0A9X2WBD0"/>
<evidence type="ECO:0000313" key="1">
    <source>
        <dbReference type="EMBL" id="MCT4704026.1"/>
    </source>
</evidence>
<organism evidence="1 2">
    <name type="scientific">Dryocola boscaweniae</name>
    <dbReference type="NCBI Taxonomy" id="2925397"/>
    <lineage>
        <taxon>Bacteria</taxon>
        <taxon>Pseudomonadati</taxon>
        <taxon>Pseudomonadota</taxon>
        <taxon>Gammaproteobacteria</taxon>
        <taxon>Enterobacterales</taxon>
        <taxon>Enterobacteriaceae</taxon>
        <taxon>Dryocola</taxon>
    </lineage>
</organism>
<gene>
    <name evidence="1" type="ORF">MUA00_19800</name>
</gene>
<comment type="caution">
    <text evidence="1">The sequence shown here is derived from an EMBL/GenBank/DDBJ whole genome shotgun (WGS) entry which is preliminary data.</text>
</comment>
<protein>
    <submittedName>
        <fullName evidence="1">DUF924 domain-containing protein</fullName>
    </submittedName>
</protein>
<dbReference type="Proteomes" id="UP001150641">
    <property type="component" value="Unassembled WGS sequence"/>
</dbReference>
<dbReference type="EMBL" id="JALHAP010000082">
    <property type="protein sequence ID" value="MCT4704026.1"/>
    <property type="molecule type" value="Genomic_DNA"/>
</dbReference>
<dbReference type="RefSeq" id="WP_271124708.1">
    <property type="nucleotide sequence ID" value="NZ_JALHAN010000069.1"/>
</dbReference>
<evidence type="ECO:0000313" key="2">
    <source>
        <dbReference type="Proteomes" id="UP001150641"/>
    </source>
</evidence>
<keyword evidence="2" id="KW-1185">Reference proteome</keyword>
<dbReference type="SUPFAM" id="SSF48452">
    <property type="entry name" value="TPR-like"/>
    <property type="match status" value="1"/>
</dbReference>
<name>A0A9X2WBD0_9ENTR</name>
<proteinExistence type="predicted"/>
<dbReference type="InterPro" id="IPR010323">
    <property type="entry name" value="DUF924"/>
</dbReference>
<dbReference type="Pfam" id="PF06041">
    <property type="entry name" value="DUF924"/>
    <property type="match status" value="1"/>
</dbReference>
<dbReference type="Gene3D" id="1.25.40.10">
    <property type="entry name" value="Tetratricopeptide repeat domain"/>
    <property type="match status" value="1"/>
</dbReference>
<dbReference type="InterPro" id="IPR011990">
    <property type="entry name" value="TPR-like_helical_dom_sf"/>
</dbReference>
<reference evidence="1" key="1">
    <citation type="submission" date="2022-03" db="EMBL/GenBank/DDBJ databases">
        <title>Proposal of a novel genus Dryocolo and two novel species.</title>
        <authorList>
            <person name="Maddock D.W."/>
            <person name="Brady C.L."/>
            <person name="Denman S."/>
            <person name="Arnold D."/>
        </authorList>
    </citation>
    <scope>NUCLEOTIDE SEQUENCE</scope>
    <source>
        <strain evidence="1">H6W4</strain>
    </source>
</reference>
<sequence length="182" mass="21036">MKAETAEDDESVLDFWFKETAPDLWFSAEEKLDEQIRSRFSAVYRAAIRGELVSWRESLSGRLAEVIILDQFSRNLFRVGPLAYAADGMALVLAQELVTSPGFAELPVEKRDFALMPYMHSESPVIHELALRMFQEYGSEQSCEFEKQHKQVIDKFGRYPWRNEALGRPSTPEEILWLAEQK</sequence>
<accession>A0A9X2WBD0</accession>